<comment type="caution">
    <text evidence="2">The sequence shown here is derived from an EMBL/GenBank/DDBJ whole genome shotgun (WGS) entry which is preliminary data.</text>
</comment>
<organism evidence="2 3">
    <name type="scientific">Sphingomicrobium clamense</name>
    <dbReference type="NCBI Taxonomy" id="2851013"/>
    <lineage>
        <taxon>Bacteria</taxon>
        <taxon>Pseudomonadati</taxon>
        <taxon>Pseudomonadota</taxon>
        <taxon>Alphaproteobacteria</taxon>
        <taxon>Sphingomonadales</taxon>
        <taxon>Sphingomonadaceae</taxon>
        <taxon>Sphingomicrobium</taxon>
    </lineage>
</organism>
<sequence length="291" mass="32719">MRIAIVRSPKAYLPEADAYKRYLTGRGFEARCVESRDELQADETAILFRFEDQFARNLRARRRIHEEHNLPIGWRAKARAVAMKFAPEPHGLIRLEQVADQAPTGPQPTLVRLCGIDEAIFDTNRVSHPEFDLVYCGSLERPGMATMLERLGRRGFTIAVYGRVPPGWPTARLAAAGVKLFGKIARDDVPKALSNARAGLNYTPDHGPLPFQESIKTLEYVAAGLPVVANCYPWAERFAKEHATQFLWIDEKIGPADLDRLAPPDVDLTDRTWPALFDRIGLIDFLTEVSK</sequence>
<accession>A0ABS6V6U2</accession>
<dbReference type="Pfam" id="PF13524">
    <property type="entry name" value="Glyco_trans_1_2"/>
    <property type="match status" value="1"/>
</dbReference>
<dbReference type="Proteomes" id="UP000698028">
    <property type="component" value="Unassembled WGS sequence"/>
</dbReference>
<evidence type="ECO:0000313" key="2">
    <source>
        <dbReference type="EMBL" id="MBW0145289.1"/>
    </source>
</evidence>
<feature type="domain" description="Spore protein YkvP/CgeB glycosyl transferase-like" evidence="1">
    <location>
        <begin position="146"/>
        <end position="238"/>
    </location>
</feature>
<dbReference type="RefSeq" id="WP_218633207.1">
    <property type="nucleotide sequence ID" value="NZ_JAHVAH010000001.1"/>
</dbReference>
<dbReference type="InterPro" id="IPR055259">
    <property type="entry name" value="YkvP/CgeB_Glyco_trans-like"/>
</dbReference>
<gene>
    <name evidence="2" type="ORF">KTQ36_08285</name>
</gene>
<dbReference type="EMBL" id="JAHVAH010000001">
    <property type="protein sequence ID" value="MBW0145289.1"/>
    <property type="molecule type" value="Genomic_DNA"/>
</dbReference>
<name>A0ABS6V6U2_9SPHN</name>
<protein>
    <recommendedName>
        <fullName evidence="1">Spore protein YkvP/CgeB glycosyl transferase-like domain-containing protein</fullName>
    </recommendedName>
</protein>
<evidence type="ECO:0000259" key="1">
    <source>
        <dbReference type="Pfam" id="PF13524"/>
    </source>
</evidence>
<keyword evidence="3" id="KW-1185">Reference proteome</keyword>
<evidence type="ECO:0000313" key="3">
    <source>
        <dbReference type="Proteomes" id="UP000698028"/>
    </source>
</evidence>
<reference evidence="2 3" key="1">
    <citation type="submission" date="2021-07" db="EMBL/GenBank/DDBJ databases">
        <title>The draft genome sequence of Sphingomicrobium sp. B8.</title>
        <authorList>
            <person name="Mu L."/>
        </authorList>
    </citation>
    <scope>NUCLEOTIDE SEQUENCE [LARGE SCALE GENOMIC DNA]</scope>
    <source>
        <strain evidence="2 3">B8</strain>
    </source>
</reference>
<proteinExistence type="predicted"/>